<name>A0A8J2ZDD6_9PROT</name>
<dbReference type="AlphaFoldDB" id="A0A8J2ZDD6"/>
<sequence>MALVPTGTAPRPERRGELHTRGHRSLPDRLPHQIIKRLPGEGCTCRACGGVLRKVDKDVTGSGHALSPGVPPGRFEMARRVRTAFSCRICEAMAQAPMPSSPIERDRPHPGLAVHLLVSKCCDHIRPTGNPRSMPAGAPTGSGA</sequence>
<evidence type="ECO:0000256" key="1">
    <source>
        <dbReference type="SAM" id="MobiDB-lite"/>
    </source>
</evidence>
<comment type="caution">
    <text evidence="2">The sequence shown here is derived from an EMBL/GenBank/DDBJ whole genome shotgun (WGS) entry which is preliminary data.</text>
</comment>
<organism evidence="2 3">
    <name type="scientific">Caldovatus sediminis</name>
    <dbReference type="NCBI Taxonomy" id="2041189"/>
    <lineage>
        <taxon>Bacteria</taxon>
        <taxon>Pseudomonadati</taxon>
        <taxon>Pseudomonadota</taxon>
        <taxon>Alphaproteobacteria</taxon>
        <taxon>Acetobacterales</taxon>
        <taxon>Roseomonadaceae</taxon>
        <taxon>Caldovatus</taxon>
    </lineage>
</organism>
<feature type="region of interest" description="Disordered" evidence="1">
    <location>
        <begin position="1"/>
        <end position="27"/>
    </location>
</feature>
<protein>
    <recommendedName>
        <fullName evidence="4">Transposase IS66 zinc-finger binding domain-containing protein</fullName>
    </recommendedName>
</protein>
<dbReference type="Proteomes" id="UP000597507">
    <property type="component" value="Unassembled WGS sequence"/>
</dbReference>
<evidence type="ECO:0000313" key="2">
    <source>
        <dbReference type="EMBL" id="GGG40160.1"/>
    </source>
</evidence>
<keyword evidence="3" id="KW-1185">Reference proteome</keyword>
<evidence type="ECO:0008006" key="4">
    <source>
        <dbReference type="Google" id="ProtNLM"/>
    </source>
</evidence>
<proteinExistence type="predicted"/>
<gene>
    <name evidence="2" type="ORF">GCM10010964_29730</name>
</gene>
<dbReference type="EMBL" id="BMKS01000009">
    <property type="protein sequence ID" value="GGG40160.1"/>
    <property type="molecule type" value="Genomic_DNA"/>
</dbReference>
<reference evidence="2 3" key="1">
    <citation type="journal article" date="2014" name="Int. J. Syst. Evol. Microbiol.">
        <title>Complete genome sequence of Corynebacterium casei LMG S-19264T (=DSM 44701T), isolated from a smear-ripened cheese.</title>
        <authorList>
            <consortium name="US DOE Joint Genome Institute (JGI-PGF)"/>
            <person name="Walter F."/>
            <person name="Albersmeier A."/>
            <person name="Kalinowski J."/>
            <person name="Ruckert C."/>
        </authorList>
    </citation>
    <scope>NUCLEOTIDE SEQUENCE [LARGE SCALE GENOMIC DNA]</scope>
    <source>
        <strain evidence="2 3">CGMCC 1.16330</strain>
    </source>
</reference>
<evidence type="ECO:0000313" key="3">
    <source>
        <dbReference type="Proteomes" id="UP000597507"/>
    </source>
</evidence>
<accession>A0A8J2ZDD6</accession>
<feature type="compositionally biased region" description="Basic and acidic residues" evidence="1">
    <location>
        <begin position="11"/>
        <end position="27"/>
    </location>
</feature>